<dbReference type="PROSITE" id="PS01117">
    <property type="entry name" value="HTH_MARR_1"/>
    <property type="match status" value="1"/>
</dbReference>
<evidence type="ECO:0000256" key="2">
    <source>
        <dbReference type="ARBA" id="ARBA00023125"/>
    </source>
</evidence>
<dbReference type="SUPFAM" id="SSF46785">
    <property type="entry name" value="Winged helix' DNA-binding domain"/>
    <property type="match status" value="1"/>
</dbReference>
<comment type="caution">
    <text evidence="5">The sequence shown here is derived from an EMBL/GenBank/DDBJ whole genome shotgun (WGS) entry which is preliminary data.</text>
</comment>
<gene>
    <name evidence="5" type="ORF">HHL11_20880</name>
</gene>
<protein>
    <submittedName>
        <fullName evidence="5">Winged helix-turn-helix transcriptional regulator</fullName>
    </submittedName>
</protein>
<sequence length="168" mass="18221">MATIAKTSKPRKRASQAELAGHRPEALITFRVQVLAQLLSRLVDTSVRDALGLTSRQWRVLVILARIGPSTSGEVARMAHFDHSQVSRVAFELANLGLVEQGADAADRRKQVLSLTVAGSDALRNGLPASLDREDRLRATLSADDYKTFCKVLDVLGAEALRMVGESS</sequence>
<dbReference type="AlphaFoldDB" id="A0A848H5F1"/>
<evidence type="ECO:0000313" key="5">
    <source>
        <dbReference type="EMBL" id="NML46216.1"/>
    </source>
</evidence>
<dbReference type="PANTHER" id="PTHR42756:SF1">
    <property type="entry name" value="TRANSCRIPTIONAL REPRESSOR OF EMRAB OPERON"/>
    <property type="match status" value="1"/>
</dbReference>
<proteinExistence type="predicted"/>
<feature type="domain" description="HTH marR-type" evidence="4">
    <location>
        <begin position="25"/>
        <end position="158"/>
    </location>
</feature>
<keyword evidence="6" id="KW-1185">Reference proteome</keyword>
<accession>A0A848H5F1</accession>
<organism evidence="5 6">
    <name type="scientific">Ramlibacter agri</name>
    <dbReference type="NCBI Taxonomy" id="2728837"/>
    <lineage>
        <taxon>Bacteria</taxon>
        <taxon>Pseudomonadati</taxon>
        <taxon>Pseudomonadota</taxon>
        <taxon>Betaproteobacteria</taxon>
        <taxon>Burkholderiales</taxon>
        <taxon>Comamonadaceae</taxon>
        <taxon>Ramlibacter</taxon>
    </lineage>
</organism>
<name>A0A848H5F1_9BURK</name>
<evidence type="ECO:0000256" key="1">
    <source>
        <dbReference type="ARBA" id="ARBA00023015"/>
    </source>
</evidence>
<dbReference type="Gene3D" id="1.10.10.10">
    <property type="entry name" value="Winged helix-like DNA-binding domain superfamily/Winged helix DNA-binding domain"/>
    <property type="match status" value="1"/>
</dbReference>
<dbReference type="PANTHER" id="PTHR42756">
    <property type="entry name" value="TRANSCRIPTIONAL REGULATOR, MARR"/>
    <property type="match status" value="1"/>
</dbReference>
<dbReference type="InterPro" id="IPR023187">
    <property type="entry name" value="Tscrpt_reg_MarR-type_CS"/>
</dbReference>
<reference evidence="5 6" key="1">
    <citation type="submission" date="2020-04" db="EMBL/GenBank/DDBJ databases">
        <title>Ramlibacter sp. G-1-2-2 isolated from soil.</title>
        <authorList>
            <person name="Dahal R.H."/>
        </authorList>
    </citation>
    <scope>NUCLEOTIDE SEQUENCE [LARGE SCALE GENOMIC DNA]</scope>
    <source>
        <strain evidence="5 6">G-1-2-2</strain>
    </source>
</reference>
<dbReference type="InterPro" id="IPR036390">
    <property type="entry name" value="WH_DNA-bd_sf"/>
</dbReference>
<dbReference type="Pfam" id="PF12802">
    <property type="entry name" value="MarR_2"/>
    <property type="match status" value="1"/>
</dbReference>
<dbReference type="GO" id="GO:0003677">
    <property type="term" value="F:DNA binding"/>
    <property type="evidence" value="ECO:0007669"/>
    <property type="project" value="UniProtKB-KW"/>
</dbReference>
<evidence type="ECO:0000313" key="6">
    <source>
        <dbReference type="Proteomes" id="UP000541185"/>
    </source>
</evidence>
<dbReference type="SMART" id="SM00347">
    <property type="entry name" value="HTH_MARR"/>
    <property type="match status" value="1"/>
</dbReference>
<dbReference type="PROSITE" id="PS50995">
    <property type="entry name" value="HTH_MARR_2"/>
    <property type="match status" value="1"/>
</dbReference>
<keyword evidence="2" id="KW-0238">DNA-binding</keyword>
<keyword evidence="1" id="KW-0805">Transcription regulation</keyword>
<evidence type="ECO:0000259" key="4">
    <source>
        <dbReference type="PROSITE" id="PS50995"/>
    </source>
</evidence>
<evidence type="ECO:0000256" key="3">
    <source>
        <dbReference type="ARBA" id="ARBA00023163"/>
    </source>
</evidence>
<dbReference type="InterPro" id="IPR000835">
    <property type="entry name" value="HTH_MarR-typ"/>
</dbReference>
<dbReference type="RefSeq" id="WP_169420494.1">
    <property type="nucleotide sequence ID" value="NZ_JABBFX010000002.1"/>
</dbReference>
<keyword evidence="3" id="KW-0804">Transcription</keyword>
<dbReference type="GO" id="GO:0003700">
    <property type="term" value="F:DNA-binding transcription factor activity"/>
    <property type="evidence" value="ECO:0007669"/>
    <property type="project" value="InterPro"/>
</dbReference>
<dbReference type="InterPro" id="IPR036388">
    <property type="entry name" value="WH-like_DNA-bd_sf"/>
</dbReference>
<dbReference type="EMBL" id="JABBFX010000002">
    <property type="protein sequence ID" value="NML46216.1"/>
    <property type="molecule type" value="Genomic_DNA"/>
</dbReference>
<dbReference type="Proteomes" id="UP000541185">
    <property type="component" value="Unassembled WGS sequence"/>
</dbReference>